<keyword evidence="5" id="KW-1185">Reference proteome</keyword>
<protein>
    <recommendedName>
        <fullName evidence="3">Ig-like domain-containing protein</fullName>
    </recommendedName>
</protein>
<sequence length="282" mass="31564">MAGGFLSVPIMRPNQLWTVVHVFILAVLLLTLNAEKLRVICPTSFCNNSPPTVIWHKLEKNDVPVNISRGSHIRQEWKTLKELEGISFLFFKNILSSDSGQYRCQSGASVGHIITIICQCTTAHSDVPQNLWLYIYFAAGIVVFVFIVIIISVISMQGCKGKSKKETQTDNQYMEVAMVEQPSLHASVQPSPRGTPSAPPSRRSTRKKTPSSQPSEMPLPRVNEHVQVKVTEDRERQRNSGVEEEGSSVVYAALNHQLPPRPAVRPRFIQEECSEYAAIRLS</sequence>
<dbReference type="InterPro" id="IPR007110">
    <property type="entry name" value="Ig-like_dom"/>
</dbReference>
<feature type="domain" description="Ig-like" evidence="3">
    <location>
        <begin position="35"/>
        <end position="105"/>
    </location>
</feature>
<feature type="region of interest" description="Disordered" evidence="1">
    <location>
        <begin position="184"/>
        <end position="246"/>
    </location>
</feature>
<feature type="compositionally biased region" description="Basic and acidic residues" evidence="1">
    <location>
        <begin position="222"/>
        <end position="238"/>
    </location>
</feature>
<dbReference type="InterPro" id="IPR036179">
    <property type="entry name" value="Ig-like_dom_sf"/>
</dbReference>
<accession>A0AA88NJ69</accession>
<dbReference type="InterPro" id="IPR039257">
    <property type="entry name" value="BTLA"/>
</dbReference>
<evidence type="ECO:0000313" key="5">
    <source>
        <dbReference type="Proteomes" id="UP001187415"/>
    </source>
</evidence>
<dbReference type="GO" id="GO:0005886">
    <property type="term" value="C:plasma membrane"/>
    <property type="evidence" value="ECO:0007669"/>
    <property type="project" value="InterPro"/>
</dbReference>
<dbReference type="Proteomes" id="UP001187415">
    <property type="component" value="Unassembled WGS sequence"/>
</dbReference>
<feature type="compositionally biased region" description="Polar residues" evidence="1">
    <location>
        <begin position="184"/>
        <end position="194"/>
    </location>
</feature>
<feature type="transmembrane region" description="Helical" evidence="2">
    <location>
        <begin position="131"/>
        <end position="154"/>
    </location>
</feature>
<keyword evidence="2" id="KW-1133">Transmembrane helix</keyword>
<name>A0AA88NJ69_CHASR</name>
<evidence type="ECO:0000313" key="4">
    <source>
        <dbReference type="EMBL" id="KAK2856970.1"/>
    </source>
</evidence>
<comment type="caution">
    <text evidence="4">The sequence shown here is derived from an EMBL/GenBank/DDBJ whole genome shotgun (WGS) entry which is preliminary data.</text>
</comment>
<dbReference type="EMBL" id="JAUPFM010000003">
    <property type="protein sequence ID" value="KAK2856970.1"/>
    <property type="molecule type" value="Genomic_DNA"/>
</dbReference>
<dbReference type="PROSITE" id="PS50835">
    <property type="entry name" value="IG_LIKE"/>
    <property type="match status" value="1"/>
</dbReference>
<reference evidence="4" key="1">
    <citation type="submission" date="2023-07" db="EMBL/GenBank/DDBJ databases">
        <title>Chromosome-level Genome Assembly of Striped Snakehead (Channa striata).</title>
        <authorList>
            <person name="Liu H."/>
        </authorList>
    </citation>
    <scope>NUCLEOTIDE SEQUENCE</scope>
    <source>
        <strain evidence="4">Gz</strain>
        <tissue evidence="4">Muscle</tissue>
    </source>
</reference>
<evidence type="ECO:0000259" key="3">
    <source>
        <dbReference type="PROSITE" id="PS50835"/>
    </source>
</evidence>
<keyword evidence="2" id="KW-0472">Membrane</keyword>
<dbReference type="InterPro" id="IPR013783">
    <property type="entry name" value="Ig-like_fold"/>
</dbReference>
<dbReference type="CDD" id="cd00096">
    <property type="entry name" value="Ig"/>
    <property type="match status" value="1"/>
</dbReference>
<dbReference type="SUPFAM" id="SSF48726">
    <property type="entry name" value="Immunoglobulin"/>
    <property type="match status" value="1"/>
</dbReference>
<organism evidence="4 5">
    <name type="scientific">Channa striata</name>
    <name type="common">Snakehead murrel</name>
    <name type="synonym">Ophicephalus striatus</name>
    <dbReference type="NCBI Taxonomy" id="64152"/>
    <lineage>
        <taxon>Eukaryota</taxon>
        <taxon>Metazoa</taxon>
        <taxon>Chordata</taxon>
        <taxon>Craniata</taxon>
        <taxon>Vertebrata</taxon>
        <taxon>Euteleostomi</taxon>
        <taxon>Actinopterygii</taxon>
        <taxon>Neopterygii</taxon>
        <taxon>Teleostei</taxon>
        <taxon>Neoteleostei</taxon>
        <taxon>Acanthomorphata</taxon>
        <taxon>Anabantaria</taxon>
        <taxon>Anabantiformes</taxon>
        <taxon>Channoidei</taxon>
        <taxon>Channidae</taxon>
        <taxon>Channa</taxon>
    </lineage>
</organism>
<keyword evidence="2" id="KW-0812">Transmembrane</keyword>
<evidence type="ECO:0000256" key="2">
    <source>
        <dbReference type="SAM" id="Phobius"/>
    </source>
</evidence>
<proteinExistence type="predicted"/>
<dbReference type="Gene3D" id="2.60.40.10">
    <property type="entry name" value="Immunoglobulins"/>
    <property type="match status" value="1"/>
</dbReference>
<dbReference type="PANTHER" id="PTHR37996">
    <property type="entry name" value="B- AND T-LYMPHOCYTE ATTENUATOR"/>
    <property type="match status" value="1"/>
</dbReference>
<gene>
    <name evidence="4" type="ORF">Q5P01_005705</name>
</gene>
<dbReference type="GO" id="GO:0002768">
    <property type="term" value="P:immune response-regulating cell surface receptor signaling pathway"/>
    <property type="evidence" value="ECO:0007669"/>
    <property type="project" value="InterPro"/>
</dbReference>
<dbReference type="AlphaFoldDB" id="A0AA88NJ69"/>
<dbReference type="GO" id="GO:0038023">
    <property type="term" value="F:signaling receptor activity"/>
    <property type="evidence" value="ECO:0007669"/>
    <property type="project" value="InterPro"/>
</dbReference>
<dbReference type="PANTHER" id="PTHR37996:SF1">
    <property type="entry name" value="B- AND T-LYMPHOCYTE ATTENUATOR"/>
    <property type="match status" value="1"/>
</dbReference>
<evidence type="ECO:0000256" key="1">
    <source>
        <dbReference type="SAM" id="MobiDB-lite"/>
    </source>
</evidence>